<reference evidence="2 3" key="1">
    <citation type="submission" date="2018-11" db="EMBL/GenBank/DDBJ databases">
        <title>Genomic Encyclopedia of Type Strains, Phase IV (KMG-IV): sequencing the most valuable type-strain genomes for metagenomic binning, comparative biology and taxonomic classification.</title>
        <authorList>
            <person name="Goeker M."/>
        </authorList>
    </citation>
    <scope>NUCLEOTIDE SEQUENCE [LARGE SCALE GENOMIC DNA]</scope>
    <source>
        <strain evidence="2 3">DSM 21945</strain>
    </source>
</reference>
<organism evidence="2 3">
    <name type="scientific">Gallaecimonas pentaromativorans</name>
    <dbReference type="NCBI Taxonomy" id="584787"/>
    <lineage>
        <taxon>Bacteria</taxon>
        <taxon>Pseudomonadati</taxon>
        <taxon>Pseudomonadota</taxon>
        <taxon>Gammaproteobacteria</taxon>
        <taxon>Enterobacterales</taxon>
        <taxon>Gallaecimonadaceae</taxon>
        <taxon>Gallaecimonas</taxon>
    </lineage>
</organism>
<keyword evidence="3" id="KW-1185">Reference proteome</keyword>
<feature type="region of interest" description="Disordered" evidence="1">
    <location>
        <begin position="1"/>
        <end position="21"/>
    </location>
</feature>
<protein>
    <recommendedName>
        <fullName evidence="4">Cellulose biosynthesis protein BcsO</fullName>
    </recommendedName>
</protein>
<dbReference type="STRING" id="584787.GCA_001247655_00752"/>
<proteinExistence type="predicted"/>
<gene>
    <name evidence="2" type="ORF">EDC28_10751</name>
</gene>
<feature type="compositionally biased region" description="Polar residues" evidence="1">
    <location>
        <begin position="48"/>
        <end position="57"/>
    </location>
</feature>
<evidence type="ECO:0000313" key="2">
    <source>
        <dbReference type="EMBL" id="ROQ24170.1"/>
    </source>
</evidence>
<feature type="compositionally biased region" description="Low complexity" evidence="1">
    <location>
        <begin position="68"/>
        <end position="77"/>
    </location>
</feature>
<sequence>MNSYDDIGRFKEKADQPQLDYQTFSDKDVRFNSPWKLLNELARYQPQFERTVTSHTSPARATPPPQAPAQSHPQPIAEPQGTALRSLLKKVSQ</sequence>
<accession>A0A3N1PBG1</accession>
<evidence type="ECO:0000313" key="3">
    <source>
        <dbReference type="Proteomes" id="UP000268033"/>
    </source>
</evidence>
<dbReference type="AlphaFoldDB" id="A0A3N1PBG1"/>
<comment type="caution">
    <text evidence="2">The sequence shown here is derived from an EMBL/GenBank/DDBJ whole genome shotgun (WGS) entry which is preliminary data.</text>
</comment>
<dbReference type="OrthoDB" id="6434633at2"/>
<feature type="region of interest" description="Disordered" evidence="1">
    <location>
        <begin position="48"/>
        <end position="93"/>
    </location>
</feature>
<evidence type="ECO:0008006" key="4">
    <source>
        <dbReference type="Google" id="ProtNLM"/>
    </source>
</evidence>
<name>A0A3N1PBG1_9GAMM</name>
<dbReference type="RefSeq" id="WP_050659657.1">
    <property type="nucleotide sequence ID" value="NZ_LFWC01000010.1"/>
</dbReference>
<dbReference type="Proteomes" id="UP000268033">
    <property type="component" value="Unassembled WGS sequence"/>
</dbReference>
<feature type="compositionally biased region" description="Basic and acidic residues" evidence="1">
    <location>
        <begin position="1"/>
        <end position="15"/>
    </location>
</feature>
<dbReference type="EMBL" id="RJUL01000007">
    <property type="protein sequence ID" value="ROQ24170.1"/>
    <property type="molecule type" value="Genomic_DNA"/>
</dbReference>
<evidence type="ECO:0000256" key="1">
    <source>
        <dbReference type="SAM" id="MobiDB-lite"/>
    </source>
</evidence>